<evidence type="ECO:0000313" key="1">
    <source>
        <dbReference type="EMBL" id="KAJ9592229.1"/>
    </source>
</evidence>
<protein>
    <submittedName>
        <fullName evidence="1">Uncharacterized protein</fullName>
    </submittedName>
</protein>
<organism evidence="1 2">
    <name type="scientific">Diploptera punctata</name>
    <name type="common">Pacific beetle cockroach</name>
    <dbReference type="NCBI Taxonomy" id="6984"/>
    <lineage>
        <taxon>Eukaryota</taxon>
        <taxon>Metazoa</taxon>
        <taxon>Ecdysozoa</taxon>
        <taxon>Arthropoda</taxon>
        <taxon>Hexapoda</taxon>
        <taxon>Insecta</taxon>
        <taxon>Pterygota</taxon>
        <taxon>Neoptera</taxon>
        <taxon>Polyneoptera</taxon>
        <taxon>Dictyoptera</taxon>
        <taxon>Blattodea</taxon>
        <taxon>Blaberoidea</taxon>
        <taxon>Blaberidae</taxon>
        <taxon>Diplopterinae</taxon>
        <taxon>Diploptera</taxon>
    </lineage>
</organism>
<dbReference type="Proteomes" id="UP001233999">
    <property type="component" value="Unassembled WGS sequence"/>
</dbReference>
<sequence length="69" mass="7430">AVPSISVRQPASRLCRPADTRTLSSDRRCKLGCHCLRKILESLEEVGVVHGSIVDDEGADIVVIKAGMN</sequence>
<gene>
    <name evidence="1" type="ORF">L9F63_001230</name>
</gene>
<name>A0AAD8EJH6_DIPPU</name>
<proteinExistence type="predicted"/>
<dbReference type="AlphaFoldDB" id="A0AAD8EJH6"/>
<keyword evidence="2" id="KW-1185">Reference proteome</keyword>
<feature type="non-terminal residue" evidence="1">
    <location>
        <position position="1"/>
    </location>
</feature>
<evidence type="ECO:0000313" key="2">
    <source>
        <dbReference type="Proteomes" id="UP001233999"/>
    </source>
</evidence>
<reference evidence="1" key="1">
    <citation type="journal article" date="2023" name="IScience">
        <title>Live-bearing cockroach genome reveals convergent evolutionary mechanisms linked to viviparity in insects and beyond.</title>
        <authorList>
            <person name="Fouks B."/>
            <person name="Harrison M.C."/>
            <person name="Mikhailova A.A."/>
            <person name="Marchal E."/>
            <person name="English S."/>
            <person name="Carruthers M."/>
            <person name="Jennings E.C."/>
            <person name="Chiamaka E.L."/>
            <person name="Frigard R.A."/>
            <person name="Pippel M."/>
            <person name="Attardo G.M."/>
            <person name="Benoit J.B."/>
            <person name="Bornberg-Bauer E."/>
            <person name="Tobe S.S."/>
        </authorList>
    </citation>
    <scope>NUCLEOTIDE SEQUENCE</scope>
    <source>
        <strain evidence="1">Stay&amp;Tobe</strain>
    </source>
</reference>
<dbReference type="EMBL" id="JASPKZ010003843">
    <property type="protein sequence ID" value="KAJ9592229.1"/>
    <property type="molecule type" value="Genomic_DNA"/>
</dbReference>
<comment type="caution">
    <text evidence="1">The sequence shown here is derived from an EMBL/GenBank/DDBJ whole genome shotgun (WGS) entry which is preliminary data.</text>
</comment>
<reference evidence="1" key="2">
    <citation type="submission" date="2023-05" db="EMBL/GenBank/DDBJ databases">
        <authorList>
            <person name="Fouks B."/>
        </authorList>
    </citation>
    <scope>NUCLEOTIDE SEQUENCE</scope>
    <source>
        <strain evidence="1">Stay&amp;Tobe</strain>
        <tissue evidence="1">Testes</tissue>
    </source>
</reference>
<feature type="non-terminal residue" evidence="1">
    <location>
        <position position="69"/>
    </location>
</feature>
<accession>A0AAD8EJH6</accession>